<evidence type="ECO:0000259" key="2">
    <source>
        <dbReference type="PROSITE" id="PS50263"/>
    </source>
</evidence>
<evidence type="ECO:0000256" key="1">
    <source>
        <dbReference type="ARBA" id="ARBA00022801"/>
    </source>
</evidence>
<dbReference type="Proteomes" id="UP001182556">
    <property type="component" value="Unassembled WGS sequence"/>
</dbReference>
<evidence type="ECO:0000313" key="3">
    <source>
        <dbReference type="EMBL" id="KAK1921515.1"/>
    </source>
</evidence>
<keyword evidence="4" id="KW-1185">Reference proteome</keyword>
<organism evidence="3 4">
    <name type="scientific">Papiliotrema laurentii</name>
    <name type="common">Cryptococcus laurentii</name>
    <dbReference type="NCBI Taxonomy" id="5418"/>
    <lineage>
        <taxon>Eukaryota</taxon>
        <taxon>Fungi</taxon>
        <taxon>Dikarya</taxon>
        <taxon>Basidiomycota</taxon>
        <taxon>Agaricomycotina</taxon>
        <taxon>Tremellomycetes</taxon>
        <taxon>Tremellales</taxon>
        <taxon>Rhynchogastremaceae</taxon>
        <taxon>Papiliotrema</taxon>
    </lineage>
</organism>
<dbReference type="PROSITE" id="PS01227">
    <property type="entry name" value="UPF0012"/>
    <property type="match status" value="1"/>
</dbReference>
<accession>A0AAD9CU22</accession>
<dbReference type="GO" id="GO:0050152">
    <property type="term" value="F:omega-amidase activity"/>
    <property type="evidence" value="ECO:0007669"/>
    <property type="project" value="TreeGrafter"/>
</dbReference>
<dbReference type="Gene3D" id="3.60.110.10">
    <property type="entry name" value="Carbon-nitrogen hydrolase"/>
    <property type="match status" value="1"/>
</dbReference>
<evidence type="ECO:0000313" key="4">
    <source>
        <dbReference type="Proteomes" id="UP001182556"/>
    </source>
</evidence>
<dbReference type="PANTHER" id="PTHR23088">
    <property type="entry name" value="NITRILASE-RELATED"/>
    <property type="match status" value="1"/>
</dbReference>
<dbReference type="EMBL" id="JAODAN010000010">
    <property type="protein sequence ID" value="KAK1921515.1"/>
    <property type="molecule type" value="Genomic_DNA"/>
</dbReference>
<dbReference type="GO" id="GO:0006107">
    <property type="term" value="P:oxaloacetate metabolic process"/>
    <property type="evidence" value="ECO:0007669"/>
    <property type="project" value="TreeGrafter"/>
</dbReference>
<dbReference type="InterPro" id="IPR036526">
    <property type="entry name" value="C-N_Hydrolase_sf"/>
</dbReference>
<dbReference type="Pfam" id="PF00795">
    <property type="entry name" value="CN_hydrolase"/>
    <property type="match status" value="1"/>
</dbReference>
<dbReference type="AlphaFoldDB" id="A0AAD9CU22"/>
<comment type="caution">
    <text evidence="3">The sequence shown here is derived from an EMBL/GenBank/DDBJ whole genome shotgun (WGS) entry which is preliminary data.</text>
</comment>
<proteinExistence type="predicted"/>
<protein>
    <submittedName>
        <fullName evidence="3">Carbon-nitrogen hydrolase</fullName>
    </submittedName>
</protein>
<dbReference type="InterPro" id="IPR045254">
    <property type="entry name" value="Nit1/2_C-N_Hydrolase"/>
</dbReference>
<dbReference type="CDD" id="cd07572">
    <property type="entry name" value="nit"/>
    <property type="match status" value="1"/>
</dbReference>
<dbReference type="GO" id="GO:0005739">
    <property type="term" value="C:mitochondrion"/>
    <property type="evidence" value="ECO:0007669"/>
    <property type="project" value="TreeGrafter"/>
</dbReference>
<gene>
    <name evidence="3" type="ORF">DB88DRAFT_498163</name>
</gene>
<dbReference type="GO" id="GO:0006528">
    <property type="term" value="P:asparagine metabolic process"/>
    <property type="evidence" value="ECO:0007669"/>
    <property type="project" value="TreeGrafter"/>
</dbReference>
<dbReference type="SUPFAM" id="SSF56317">
    <property type="entry name" value="Carbon-nitrogen hydrolase"/>
    <property type="match status" value="1"/>
</dbReference>
<reference evidence="3" key="1">
    <citation type="submission" date="2023-02" db="EMBL/GenBank/DDBJ databases">
        <title>Identification and recombinant expression of a fungal hydrolase from Papiliotrema laurentii that hydrolyzes apple cutin and clears colloidal polyester polyurethane.</title>
        <authorList>
            <consortium name="DOE Joint Genome Institute"/>
            <person name="Roman V.A."/>
            <person name="Bojanowski C."/>
            <person name="Crable B.R."/>
            <person name="Wagner D.N."/>
            <person name="Hung C.S."/>
            <person name="Nadeau L.J."/>
            <person name="Schratz L."/>
            <person name="Haridas S."/>
            <person name="Pangilinan J."/>
            <person name="Lipzen A."/>
            <person name="Na H."/>
            <person name="Yan M."/>
            <person name="Ng V."/>
            <person name="Grigoriev I.V."/>
            <person name="Spatafora J.W."/>
            <person name="Barlow D."/>
            <person name="Biffinger J."/>
            <person name="Kelley-Loughnane N."/>
            <person name="Varaljay V.A."/>
            <person name="Crookes-Goodson W.J."/>
        </authorList>
    </citation>
    <scope>NUCLEOTIDE SEQUENCE</scope>
    <source>
        <strain evidence="3">5307AH</strain>
    </source>
</reference>
<dbReference type="InterPro" id="IPR003010">
    <property type="entry name" value="C-N_Hydrolase"/>
</dbReference>
<name>A0AAD9CU22_PAPLA</name>
<dbReference type="PANTHER" id="PTHR23088:SF30">
    <property type="entry name" value="OMEGA-AMIDASE NIT2"/>
    <property type="match status" value="1"/>
</dbReference>
<keyword evidence="1 3" id="KW-0378">Hydrolase</keyword>
<feature type="domain" description="CN hydrolase" evidence="2">
    <location>
        <begin position="12"/>
        <end position="274"/>
    </location>
</feature>
<sequence>MTVVNTPARGKVNVALIQIRAATEDKVETCGHMRELVLRAVEEGRAKGDPLHMAVLPEMWNSIMTVEAFEKASEPVPSARQPRDEWPEGSYTCQALSDVAKEAGIWIIGGSIPEKRGEKLYNCATVYDSDGQLVKVYRKTHLFDLCLPTMTYKESAQFSPGDSLGLFETPFGKFAVAICYDIRFPELAAIAGRNDCLAMFYPAAFNMTTGPLHWELLQRSRALDNQLYVATCSPARDTSAKYVVWGHSLAVSPMGQVVASAEIDETIVHVALDPQVVEDTKAGIPVGVQRRFDLYTDVAASHPREQLFS</sequence>
<dbReference type="PROSITE" id="PS50263">
    <property type="entry name" value="CN_HYDROLASE"/>
    <property type="match status" value="1"/>
</dbReference>
<dbReference type="GO" id="GO:0006541">
    <property type="term" value="P:glutamine metabolic process"/>
    <property type="evidence" value="ECO:0007669"/>
    <property type="project" value="TreeGrafter"/>
</dbReference>
<dbReference type="InterPro" id="IPR001110">
    <property type="entry name" value="UPF0012_CS"/>
</dbReference>